<dbReference type="GO" id="GO:0003723">
    <property type="term" value="F:RNA binding"/>
    <property type="evidence" value="ECO:0007669"/>
    <property type="project" value="TreeGrafter"/>
</dbReference>
<protein>
    <submittedName>
        <fullName evidence="2">Uncharacterized protein</fullName>
    </submittedName>
</protein>
<keyword evidence="3" id="KW-1185">Reference proteome</keyword>
<evidence type="ECO:0000313" key="2">
    <source>
        <dbReference type="EMBL" id="KAG8063651.1"/>
    </source>
</evidence>
<sequence>MDMADPVSAAAAAAANDEDVEDLYADLDDHVAAALAAVGESGGSIGGGSDPANDGDAEVSGDHTEADANEAVDLGDVSMGYISSDEESEDDIHILLNEDDSAPPPPPAGRCEERWVEREEGDVSGSCVEGPSINDVGRGKIGGLHSKGLLEKTIVPTTGQGQFLT</sequence>
<proteinExistence type="predicted"/>
<dbReference type="AlphaFoldDB" id="A0A8J5SX84"/>
<evidence type="ECO:0000313" key="3">
    <source>
        <dbReference type="Proteomes" id="UP000729402"/>
    </source>
</evidence>
<accession>A0A8J5SX84</accession>
<evidence type="ECO:0000256" key="1">
    <source>
        <dbReference type="SAM" id="MobiDB-lite"/>
    </source>
</evidence>
<comment type="caution">
    <text evidence="2">The sequence shown here is derived from an EMBL/GenBank/DDBJ whole genome shotgun (WGS) entry which is preliminary data.</text>
</comment>
<dbReference type="Proteomes" id="UP000729402">
    <property type="component" value="Unassembled WGS sequence"/>
</dbReference>
<dbReference type="PANTHER" id="PTHR36884:SF6">
    <property type="entry name" value="FIP1[III]-LIKE PROTEIN"/>
    <property type="match status" value="1"/>
</dbReference>
<gene>
    <name evidence="2" type="ORF">GUJ93_ZPchr0003g16538</name>
</gene>
<feature type="region of interest" description="Disordered" evidence="1">
    <location>
        <begin position="40"/>
        <end position="74"/>
    </location>
</feature>
<name>A0A8J5SX84_ZIZPA</name>
<reference evidence="2" key="2">
    <citation type="submission" date="2021-02" db="EMBL/GenBank/DDBJ databases">
        <authorList>
            <person name="Kimball J.A."/>
            <person name="Haas M.W."/>
            <person name="Macchietto M."/>
            <person name="Kono T."/>
            <person name="Duquette J."/>
            <person name="Shao M."/>
        </authorList>
    </citation>
    <scope>NUCLEOTIDE SEQUENCE</scope>
    <source>
        <tissue evidence="2">Fresh leaf tissue</tissue>
    </source>
</reference>
<dbReference type="EMBL" id="JAAALK010000286">
    <property type="protein sequence ID" value="KAG8063651.1"/>
    <property type="molecule type" value="Genomic_DNA"/>
</dbReference>
<dbReference type="PANTHER" id="PTHR36884">
    <property type="entry name" value="FIP1[III]-LIKE PROTEIN"/>
    <property type="match status" value="1"/>
</dbReference>
<dbReference type="GO" id="GO:0006397">
    <property type="term" value="P:mRNA processing"/>
    <property type="evidence" value="ECO:0007669"/>
    <property type="project" value="InterPro"/>
</dbReference>
<dbReference type="InterPro" id="IPR044976">
    <property type="entry name" value="FIPS5/FIPS3-like"/>
</dbReference>
<organism evidence="2 3">
    <name type="scientific">Zizania palustris</name>
    <name type="common">Northern wild rice</name>
    <dbReference type="NCBI Taxonomy" id="103762"/>
    <lineage>
        <taxon>Eukaryota</taxon>
        <taxon>Viridiplantae</taxon>
        <taxon>Streptophyta</taxon>
        <taxon>Embryophyta</taxon>
        <taxon>Tracheophyta</taxon>
        <taxon>Spermatophyta</taxon>
        <taxon>Magnoliopsida</taxon>
        <taxon>Liliopsida</taxon>
        <taxon>Poales</taxon>
        <taxon>Poaceae</taxon>
        <taxon>BOP clade</taxon>
        <taxon>Oryzoideae</taxon>
        <taxon>Oryzeae</taxon>
        <taxon>Zizaniinae</taxon>
        <taxon>Zizania</taxon>
    </lineage>
</organism>
<dbReference type="GO" id="GO:0016607">
    <property type="term" value="C:nuclear speck"/>
    <property type="evidence" value="ECO:0007669"/>
    <property type="project" value="TreeGrafter"/>
</dbReference>
<reference evidence="2" key="1">
    <citation type="journal article" date="2021" name="bioRxiv">
        <title>Whole Genome Assembly and Annotation of Northern Wild Rice, Zizania palustris L., Supports a Whole Genome Duplication in the Zizania Genus.</title>
        <authorList>
            <person name="Haas M."/>
            <person name="Kono T."/>
            <person name="Macchietto M."/>
            <person name="Millas R."/>
            <person name="McGilp L."/>
            <person name="Shao M."/>
            <person name="Duquette J."/>
            <person name="Hirsch C.N."/>
            <person name="Kimball J."/>
        </authorList>
    </citation>
    <scope>NUCLEOTIDE SEQUENCE</scope>
    <source>
        <tissue evidence="2">Fresh leaf tissue</tissue>
    </source>
</reference>
<feature type="compositionally biased region" description="Gly residues" evidence="1">
    <location>
        <begin position="40"/>
        <end position="49"/>
    </location>
</feature>